<dbReference type="PROSITE" id="PS51257">
    <property type="entry name" value="PROKAR_LIPOPROTEIN"/>
    <property type="match status" value="1"/>
</dbReference>
<dbReference type="Proteomes" id="UP000320421">
    <property type="component" value="Chromosome"/>
</dbReference>
<accession>A0A517PRX7</accession>
<name>A0A517PRX7_9PLAN</name>
<evidence type="ECO:0000313" key="3">
    <source>
        <dbReference type="Proteomes" id="UP000320421"/>
    </source>
</evidence>
<evidence type="ECO:0000313" key="2">
    <source>
        <dbReference type="EMBL" id="QDT22119.1"/>
    </source>
</evidence>
<dbReference type="RefSeq" id="WP_197996680.1">
    <property type="nucleotide sequence ID" value="NZ_CP036266.1"/>
</dbReference>
<keyword evidence="3" id="KW-1185">Reference proteome</keyword>
<reference evidence="2 3" key="1">
    <citation type="submission" date="2019-02" db="EMBL/GenBank/DDBJ databases">
        <title>Deep-cultivation of Planctomycetes and their phenomic and genomic characterization uncovers novel biology.</title>
        <authorList>
            <person name="Wiegand S."/>
            <person name="Jogler M."/>
            <person name="Boedeker C."/>
            <person name="Pinto D."/>
            <person name="Vollmers J."/>
            <person name="Rivas-Marin E."/>
            <person name="Kohn T."/>
            <person name="Peeters S.H."/>
            <person name="Heuer A."/>
            <person name="Rast P."/>
            <person name="Oberbeckmann S."/>
            <person name="Bunk B."/>
            <person name="Jeske O."/>
            <person name="Meyerdierks A."/>
            <person name="Storesund J.E."/>
            <person name="Kallscheuer N."/>
            <person name="Luecker S."/>
            <person name="Lage O.M."/>
            <person name="Pohl T."/>
            <person name="Merkel B.J."/>
            <person name="Hornburger P."/>
            <person name="Mueller R.-W."/>
            <person name="Bruemmer F."/>
            <person name="Labrenz M."/>
            <person name="Spormann A.M."/>
            <person name="Op den Camp H."/>
            <person name="Overmann J."/>
            <person name="Amann R."/>
            <person name="Jetten M.S.M."/>
            <person name="Mascher T."/>
            <person name="Medema M.H."/>
            <person name="Devos D.P."/>
            <person name="Kaster A.-K."/>
            <person name="Ovreas L."/>
            <person name="Rohde M."/>
            <person name="Galperin M.Y."/>
            <person name="Jogler C."/>
        </authorList>
    </citation>
    <scope>NUCLEOTIDE SEQUENCE [LARGE SCALE GENOMIC DNA]</scope>
    <source>
        <strain evidence="2 3">HG66A1</strain>
    </source>
</reference>
<dbReference type="Pfam" id="PF07596">
    <property type="entry name" value="SBP_bac_10"/>
    <property type="match status" value="1"/>
</dbReference>
<protein>
    <recommendedName>
        <fullName evidence="1">DUF1559 domain-containing protein</fullName>
    </recommendedName>
</protein>
<dbReference type="InterPro" id="IPR045584">
    <property type="entry name" value="Pilin-like"/>
</dbReference>
<dbReference type="PANTHER" id="PTHR30093:SF2">
    <property type="entry name" value="TYPE II SECRETION SYSTEM PROTEIN H"/>
    <property type="match status" value="1"/>
</dbReference>
<feature type="domain" description="DUF1559" evidence="1">
    <location>
        <begin position="356"/>
        <end position="450"/>
    </location>
</feature>
<dbReference type="EMBL" id="CP036266">
    <property type="protein sequence ID" value="QDT22119.1"/>
    <property type="molecule type" value="Genomic_DNA"/>
</dbReference>
<dbReference type="InterPro" id="IPR011453">
    <property type="entry name" value="DUF1559"/>
</dbReference>
<organism evidence="2 3">
    <name type="scientific">Gimesia chilikensis</name>
    <dbReference type="NCBI Taxonomy" id="2605989"/>
    <lineage>
        <taxon>Bacteria</taxon>
        <taxon>Pseudomonadati</taxon>
        <taxon>Planctomycetota</taxon>
        <taxon>Planctomycetia</taxon>
        <taxon>Planctomycetales</taxon>
        <taxon>Planctomycetaceae</taxon>
        <taxon>Gimesia</taxon>
    </lineage>
</organism>
<dbReference type="AlphaFoldDB" id="A0A517PRX7"/>
<sequence length="566" mass="63667">MQRLFHFIASRPWQLAVIQTAALLSCFFLFGSPLLAEENKTSKPEPFQLYLVPDDALGVFALRPAQLLAEPAFKPVLELTVMEQQKDPHYGLLGINPIDLKTVTMIHFLQKPEKTGQGLYSIVYLIEVTNQQAHTKIQKTIKETELVNSTYRGKTFLTTASNQGSSVMFLDEKALLFSDKASTLKKIIDQIQDRKDHAWKERLQPMLSNSVVGGINLQQLRETLAAPFTQSLTQQTPFWPMIAPVWQNTEIATLGITVQKELSLELIFEQKNDSEQTKQCLQGLLAMGQNILSQMKTAMKQSDRPWQPAEEAQFNHFEQFLKSSQVKQTANRVTFSSSISADLVSEMVVRSNPELQEARVAARRSVAKNNIKQIMLALHNYHERHHHFPPAVVMGPDGKTPHSWRVELLPYLDQQALYDKYRLNEPWDSEHNLKIAESVVPVFSHPNSSKPANTGYFVVVGEGTAFGNKQGVSFKEITDGTSNTIAVVEAKRDIPWTKPEDIHYDGKKLPKFGGFSENPPVNGQPAIGVYYVGSCDGRARMIMDNMDQELLKALLTIADGKPDHSQ</sequence>
<proteinExistence type="predicted"/>
<gene>
    <name evidence="2" type="ORF">HG66A1_39260</name>
</gene>
<dbReference type="PANTHER" id="PTHR30093">
    <property type="entry name" value="GENERAL SECRETION PATHWAY PROTEIN G"/>
    <property type="match status" value="1"/>
</dbReference>
<dbReference type="SUPFAM" id="SSF54523">
    <property type="entry name" value="Pili subunits"/>
    <property type="match status" value="1"/>
</dbReference>
<evidence type="ECO:0000259" key="1">
    <source>
        <dbReference type="Pfam" id="PF07596"/>
    </source>
</evidence>